<proteinExistence type="inferred from homology"/>
<dbReference type="OrthoDB" id="3446at2759"/>
<name>A0A1J4JDH7_9EUKA</name>
<dbReference type="GO" id="GO:0005840">
    <property type="term" value="C:ribosome"/>
    <property type="evidence" value="ECO:0007669"/>
    <property type="project" value="UniProtKB-KW"/>
</dbReference>
<protein>
    <recommendedName>
        <fullName evidence="3">40S ribosomal protein S30</fullName>
    </recommendedName>
</protein>
<sequence>MEKAKQVRGRAHLRKQYNKRFLAINSDAKRKIGPNSQSQ</sequence>
<evidence type="ECO:0000313" key="5">
    <source>
        <dbReference type="EMBL" id="OHS97254.1"/>
    </source>
</evidence>
<dbReference type="Pfam" id="PF04758">
    <property type="entry name" value="Ribosomal_S30"/>
    <property type="match status" value="1"/>
</dbReference>
<reference evidence="5" key="1">
    <citation type="submission" date="2016-10" db="EMBL/GenBank/DDBJ databases">
        <authorList>
            <person name="Benchimol M."/>
            <person name="Almeida L.G."/>
            <person name="Vasconcelos A.T."/>
            <person name="Perreira-Neves A."/>
            <person name="Rosa I.A."/>
            <person name="Tasca T."/>
            <person name="Bogo M.R."/>
            <person name="de Souza W."/>
        </authorList>
    </citation>
    <scope>NUCLEOTIDE SEQUENCE [LARGE SCALE GENOMIC DNA]</scope>
    <source>
        <strain evidence="5">K</strain>
    </source>
</reference>
<gene>
    <name evidence="5" type="ORF">TRFO_09511</name>
</gene>
<evidence type="ECO:0000313" key="6">
    <source>
        <dbReference type="Proteomes" id="UP000179807"/>
    </source>
</evidence>
<keyword evidence="1 3" id="KW-0689">Ribosomal protein</keyword>
<dbReference type="GO" id="GO:0003735">
    <property type="term" value="F:structural constituent of ribosome"/>
    <property type="evidence" value="ECO:0007669"/>
    <property type="project" value="UniProtKB-UniRule"/>
</dbReference>
<dbReference type="GO" id="GO:0006412">
    <property type="term" value="P:translation"/>
    <property type="evidence" value="ECO:0007669"/>
    <property type="project" value="InterPro"/>
</dbReference>
<dbReference type="GO" id="GO:1990904">
    <property type="term" value="C:ribonucleoprotein complex"/>
    <property type="evidence" value="ECO:0007669"/>
    <property type="project" value="UniProtKB-KW"/>
</dbReference>
<keyword evidence="6" id="KW-1185">Reference proteome</keyword>
<dbReference type="AlphaFoldDB" id="A0A1J4JDH7"/>
<evidence type="ECO:0000256" key="2">
    <source>
        <dbReference type="ARBA" id="ARBA00023274"/>
    </source>
</evidence>
<evidence type="ECO:0000256" key="3">
    <source>
        <dbReference type="RuleBase" id="RU364011"/>
    </source>
</evidence>
<dbReference type="VEuPathDB" id="TrichDB:TRFO_09511"/>
<dbReference type="EMBL" id="MLAK01001126">
    <property type="protein sequence ID" value="OHS97254.1"/>
    <property type="molecule type" value="Genomic_DNA"/>
</dbReference>
<dbReference type="GeneID" id="94829609"/>
<dbReference type="Proteomes" id="UP000179807">
    <property type="component" value="Unassembled WGS sequence"/>
</dbReference>
<evidence type="ECO:0000256" key="1">
    <source>
        <dbReference type="ARBA" id="ARBA00022980"/>
    </source>
</evidence>
<accession>A0A1J4JDH7</accession>
<feature type="region of interest" description="Disordered" evidence="4">
    <location>
        <begin position="1"/>
        <end position="39"/>
    </location>
</feature>
<organism evidence="5 6">
    <name type="scientific">Tritrichomonas foetus</name>
    <dbReference type="NCBI Taxonomy" id="1144522"/>
    <lineage>
        <taxon>Eukaryota</taxon>
        <taxon>Metamonada</taxon>
        <taxon>Parabasalia</taxon>
        <taxon>Tritrichomonadida</taxon>
        <taxon>Tritrichomonadidae</taxon>
        <taxon>Tritrichomonas</taxon>
    </lineage>
</organism>
<comment type="caution">
    <text evidence="5">The sequence shown here is derived from an EMBL/GenBank/DDBJ whole genome shotgun (WGS) entry which is preliminary data.</text>
</comment>
<keyword evidence="2 3" id="KW-0687">Ribonucleoprotein</keyword>
<evidence type="ECO:0000256" key="4">
    <source>
        <dbReference type="SAM" id="MobiDB-lite"/>
    </source>
</evidence>
<dbReference type="RefSeq" id="XP_068350391.1">
    <property type="nucleotide sequence ID" value="XM_068494905.1"/>
</dbReference>
<feature type="compositionally biased region" description="Basic residues" evidence="4">
    <location>
        <begin position="1"/>
        <end position="18"/>
    </location>
</feature>
<dbReference type="InterPro" id="IPR006846">
    <property type="entry name" value="Ribosomal_eS30"/>
</dbReference>
<comment type="similarity">
    <text evidence="3">Belongs to the eukaryotic ribosomal protein eS30 family.</text>
</comment>